<evidence type="ECO:0000313" key="4">
    <source>
        <dbReference type="Proteomes" id="UP001501470"/>
    </source>
</evidence>
<evidence type="ECO:0000313" key="3">
    <source>
        <dbReference type="EMBL" id="GAA1527631.1"/>
    </source>
</evidence>
<gene>
    <name evidence="3" type="ORF">GCM10009827_050860</name>
</gene>
<comment type="caution">
    <text evidence="3">The sequence shown here is derived from an EMBL/GenBank/DDBJ whole genome shotgun (WGS) entry which is preliminary data.</text>
</comment>
<feature type="domain" description="DUF4328" evidence="2">
    <location>
        <begin position="74"/>
        <end position="203"/>
    </location>
</feature>
<feature type="transmembrane region" description="Helical" evidence="1">
    <location>
        <begin position="12"/>
        <end position="32"/>
    </location>
</feature>
<feature type="transmembrane region" description="Helical" evidence="1">
    <location>
        <begin position="69"/>
        <end position="90"/>
    </location>
</feature>
<dbReference type="Pfam" id="PF14219">
    <property type="entry name" value="DUF4328"/>
    <property type="match status" value="1"/>
</dbReference>
<dbReference type="Proteomes" id="UP001501470">
    <property type="component" value="Unassembled WGS sequence"/>
</dbReference>
<reference evidence="4" key="1">
    <citation type="journal article" date="2019" name="Int. J. Syst. Evol. Microbiol.">
        <title>The Global Catalogue of Microorganisms (GCM) 10K type strain sequencing project: providing services to taxonomists for standard genome sequencing and annotation.</title>
        <authorList>
            <consortium name="The Broad Institute Genomics Platform"/>
            <consortium name="The Broad Institute Genome Sequencing Center for Infectious Disease"/>
            <person name="Wu L."/>
            <person name="Ma J."/>
        </authorList>
    </citation>
    <scope>NUCLEOTIDE SEQUENCE [LARGE SCALE GENOMIC DNA]</scope>
    <source>
        <strain evidence="4">JCM 15933</strain>
    </source>
</reference>
<protein>
    <recommendedName>
        <fullName evidence="2">DUF4328 domain-containing protein</fullName>
    </recommendedName>
</protein>
<accession>A0ABP4LPP0</accession>
<keyword evidence="4" id="KW-1185">Reference proteome</keyword>
<name>A0ABP4LPP0_9ACTN</name>
<dbReference type="EMBL" id="BAAAQD010000010">
    <property type="protein sequence ID" value="GAA1527631.1"/>
    <property type="molecule type" value="Genomic_DNA"/>
</dbReference>
<sequence length="212" mass="22652">MSDIRTATPHRLAVPGMLAVGGLALAGLAHAFTIAESLKGADAPAEDAGREVAFASNFGVSTYVSGDTASGILGAARLLVLVLVIVWLYLARDNFDRRGDRSVEWKKGWTIGGWFVPFAGLVIPNRVVAEIHRRSAPDGTWPSDRIVNAWWVALLISFIGYTETSKYASGEVIVYSPPFFAVVSGVAGIVAAVLLALLIRKVSTWQDNIPTS</sequence>
<keyword evidence="1" id="KW-0812">Transmembrane</keyword>
<feature type="transmembrane region" description="Helical" evidence="1">
    <location>
        <begin position="179"/>
        <end position="199"/>
    </location>
</feature>
<organism evidence="3 4">
    <name type="scientific">Dactylosporangium maewongense</name>
    <dbReference type="NCBI Taxonomy" id="634393"/>
    <lineage>
        <taxon>Bacteria</taxon>
        <taxon>Bacillati</taxon>
        <taxon>Actinomycetota</taxon>
        <taxon>Actinomycetes</taxon>
        <taxon>Micromonosporales</taxon>
        <taxon>Micromonosporaceae</taxon>
        <taxon>Dactylosporangium</taxon>
    </lineage>
</organism>
<evidence type="ECO:0000256" key="1">
    <source>
        <dbReference type="SAM" id="Phobius"/>
    </source>
</evidence>
<dbReference type="RefSeq" id="WP_344504586.1">
    <property type="nucleotide sequence ID" value="NZ_BAAAQD010000010.1"/>
</dbReference>
<evidence type="ECO:0000259" key="2">
    <source>
        <dbReference type="Pfam" id="PF14219"/>
    </source>
</evidence>
<keyword evidence="1" id="KW-0472">Membrane</keyword>
<feature type="transmembrane region" description="Helical" evidence="1">
    <location>
        <begin position="149"/>
        <end position="167"/>
    </location>
</feature>
<keyword evidence="1" id="KW-1133">Transmembrane helix</keyword>
<dbReference type="InterPro" id="IPR025565">
    <property type="entry name" value="DUF4328"/>
</dbReference>
<proteinExistence type="predicted"/>